<proteinExistence type="predicted"/>
<reference evidence="1 2" key="1">
    <citation type="submission" date="2019-01" db="EMBL/GenBank/DDBJ databases">
        <authorList>
            <consortium name="Pathogen Informatics"/>
        </authorList>
    </citation>
    <scope>NUCLEOTIDE SEQUENCE [LARGE SCALE GENOMIC DNA]</scope>
    <source>
        <strain evidence="1 2">NCTC10138</strain>
    </source>
</reference>
<dbReference type="InterPro" id="IPR007325">
    <property type="entry name" value="KFase/CYL"/>
</dbReference>
<evidence type="ECO:0000313" key="2">
    <source>
        <dbReference type="Proteomes" id="UP000289841"/>
    </source>
</evidence>
<dbReference type="Proteomes" id="UP000289841">
    <property type="component" value="Chromosome"/>
</dbReference>
<dbReference type="AlphaFoldDB" id="A0A449BFU3"/>
<keyword evidence="1" id="KW-0378">Hydrolase</keyword>
<keyword evidence="2" id="KW-1185">Reference proteome</keyword>
<dbReference type="InterPro" id="IPR037175">
    <property type="entry name" value="KFase_sf"/>
</dbReference>
<dbReference type="SUPFAM" id="SSF102198">
    <property type="entry name" value="Putative cyclase"/>
    <property type="match status" value="1"/>
</dbReference>
<dbReference type="PANTHER" id="PTHR31118:SF12">
    <property type="entry name" value="CYCLASE-LIKE PROTEIN 2"/>
    <property type="match status" value="1"/>
</dbReference>
<protein>
    <submittedName>
        <fullName evidence="1">Kynurenine formamidase</fullName>
        <ecNumber evidence="1">3.5.1.9</ecNumber>
    </submittedName>
</protein>
<dbReference type="GO" id="GO:0019441">
    <property type="term" value="P:L-tryptophan catabolic process to kynurenine"/>
    <property type="evidence" value="ECO:0007669"/>
    <property type="project" value="InterPro"/>
</dbReference>
<dbReference type="RefSeq" id="WP_026390940.1">
    <property type="nucleotide sequence ID" value="NZ_LR215048.1"/>
</dbReference>
<dbReference type="EC" id="3.5.1.9" evidence="1"/>
<dbReference type="GO" id="GO:0004061">
    <property type="term" value="F:arylformamidase activity"/>
    <property type="evidence" value="ECO:0007669"/>
    <property type="project" value="UniProtKB-EC"/>
</dbReference>
<dbReference type="KEGG" id="aaxa:NCTC10138_01722"/>
<accession>A0A449BFU3</accession>
<name>A0A449BFU3_HAPAX</name>
<dbReference type="PANTHER" id="PTHR31118">
    <property type="entry name" value="CYCLASE-LIKE PROTEIN 2"/>
    <property type="match status" value="1"/>
</dbReference>
<gene>
    <name evidence="1" type="primary">kynB</name>
    <name evidence="1" type="ORF">NCTC10138_01722</name>
</gene>
<dbReference type="OrthoDB" id="9796085at2"/>
<sequence length="204" mass="23680">MKKVIDLTYLINEEISIYPGDSKFEIKQQKNLETDGYVINEIKTNMHIGTHIDVPKHLIKSDLSVSDYSLTNFFGEAIVIDSEGRDIIEWSLEYENLIRENCILIIYTGFNIKQENYYLKHPNITENMARKLASKKIKMLVLDTPSPDYEPFNVHKILFNEGIFIVENATNLKELLNYQKIEFFAIPLKIETEASLVRAFALVE</sequence>
<dbReference type="Pfam" id="PF04199">
    <property type="entry name" value="Cyclase"/>
    <property type="match status" value="1"/>
</dbReference>
<dbReference type="Gene3D" id="3.50.30.50">
    <property type="entry name" value="Putative cyclase"/>
    <property type="match status" value="1"/>
</dbReference>
<dbReference type="EMBL" id="LR215048">
    <property type="protein sequence ID" value="VEU81324.1"/>
    <property type="molecule type" value="Genomic_DNA"/>
</dbReference>
<dbReference type="STRING" id="1278311.GCA_000428705_01516"/>
<evidence type="ECO:0000313" key="1">
    <source>
        <dbReference type="EMBL" id="VEU81324.1"/>
    </source>
</evidence>
<organism evidence="1 2">
    <name type="scientific">Haploplasma axanthum</name>
    <name type="common">Acholeplasma axanthum</name>
    <dbReference type="NCBI Taxonomy" id="29552"/>
    <lineage>
        <taxon>Bacteria</taxon>
        <taxon>Bacillati</taxon>
        <taxon>Mycoplasmatota</taxon>
        <taxon>Mollicutes</taxon>
        <taxon>Acholeplasmatales</taxon>
        <taxon>Acholeplasmataceae</taxon>
        <taxon>Haploplasma</taxon>
    </lineage>
</organism>